<sequence>MTAPIEIIRVGSDNNLFQVGNGEKFALVAFPGGGPQRRLEQLRQPQVERYLLVWLELQGVFNGSQKPPRLDWTEIEAGAGMAA</sequence>
<organism evidence="1 2">
    <name type="scientific">Neoroseomonas terrae</name>
    <dbReference type="NCBI Taxonomy" id="424799"/>
    <lineage>
        <taxon>Bacteria</taxon>
        <taxon>Pseudomonadati</taxon>
        <taxon>Pseudomonadota</taxon>
        <taxon>Alphaproteobacteria</taxon>
        <taxon>Acetobacterales</taxon>
        <taxon>Acetobacteraceae</taxon>
        <taxon>Neoroseomonas</taxon>
    </lineage>
</organism>
<gene>
    <name evidence="1" type="ORF">GXW78_17515</name>
</gene>
<reference evidence="2" key="1">
    <citation type="journal article" date="2021" name="Syst. Appl. Microbiol.">
        <title>Roseomonas hellenica sp. nov., isolated from roots of wild-growing Alkanna tinctoria.</title>
        <authorList>
            <person name="Rat A."/>
            <person name="Naranjo H.D."/>
            <person name="Lebbe L."/>
            <person name="Cnockaert M."/>
            <person name="Krigas N."/>
            <person name="Grigoriadou K."/>
            <person name="Maloupa E."/>
            <person name="Willems A."/>
        </authorList>
    </citation>
    <scope>NUCLEOTIDE SEQUENCE [LARGE SCALE GENOMIC DNA]</scope>
    <source>
        <strain evidence="2">LMG 31159</strain>
    </source>
</reference>
<dbReference type="RefSeq" id="WP_211870137.1">
    <property type="nucleotide sequence ID" value="NZ_JAAEDI010000018.1"/>
</dbReference>
<comment type="caution">
    <text evidence="1">The sequence shown here is derived from an EMBL/GenBank/DDBJ whole genome shotgun (WGS) entry which is preliminary data.</text>
</comment>
<keyword evidence="2" id="KW-1185">Reference proteome</keyword>
<evidence type="ECO:0000313" key="2">
    <source>
        <dbReference type="Proteomes" id="UP000698752"/>
    </source>
</evidence>
<dbReference type="Proteomes" id="UP000698752">
    <property type="component" value="Unassembled WGS sequence"/>
</dbReference>
<proteinExistence type="predicted"/>
<name>A0ABS5EKE5_9PROT</name>
<dbReference type="EMBL" id="JAAEDI010000018">
    <property type="protein sequence ID" value="MBR0651473.1"/>
    <property type="molecule type" value="Genomic_DNA"/>
</dbReference>
<evidence type="ECO:0000313" key="1">
    <source>
        <dbReference type="EMBL" id="MBR0651473.1"/>
    </source>
</evidence>
<accession>A0ABS5EKE5</accession>
<protein>
    <submittedName>
        <fullName evidence="1">Uncharacterized protein</fullName>
    </submittedName>
</protein>